<dbReference type="PANTHER" id="PTHR22879:SF14">
    <property type="entry name" value="NUT FAMILY MEMBER 2A-RELATED"/>
    <property type="match status" value="1"/>
</dbReference>
<dbReference type="EMBL" id="JH006302">
    <property type="protein sequence ID" value="EGW12406.1"/>
    <property type="molecule type" value="Genomic_DNA"/>
</dbReference>
<accession>G3INK4</accession>
<protein>
    <submittedName>
        <fullName evidence="4">Protein FAM22</fullName>
    </submittedName>
</protein>
<name>G3INK4_CRIGR</name>
<sequence>MTLGTAVPLSIVQVATSGRPVQPMPNANIILTQLFLNCIVPVSQDQPQEGLWVLGSHPPTTQPVVQLVPIRSLVNSEPPPKGAVGENGPANVQTNSPENCLSKPDCVYGDIRHWQHIKTLVQQHLSRIPDM</sequence>
<reference evidence="5" key="1">
    <citation type="journal article" date="2011" name="Nat. Biotechnol.">
        <title>The genomic sequence of the Chinese hamster ovary (CHO)-K1 cell line.</title>
        <authorList>
            <person name="Xu X."/>
            <person name="Nagarajan H."/>
            <person name="Lewis N.E."/>
            <person name="Pan S."/>
            <person name="Cai Z."/>
            <person name="Liu X."/>
            <person name="Chen W."/>
            <person name="Xie M."/>
            <person name="Wang W."/>
            <person name="Hammond S."/>
            <person name="Andersen M.R."/>
            <person name="Neff N."/>
            <person name="Passarelli B."/>
            <person name="Koh W."/>
            <person name="Fan H.C."/>
            <person name="Wang J."/>
            <person name="Gui Y."/>
            <person name="Lee K.H."/>
            <person name="Betenbaugh M.J."/>
            <person name="Quake S.R."/>
            <person name="Famili I."/>
            <person name="Palsson B.O."/>
            <person name="Wang J."/>
        </authorList>
    </citation>
    <scope>NUCLEOTIDE SEQUENCE [LARGE SCALE GENOMIC DNA]</scope>
    <source>
        <strain evidence="5">CHO K1 cell line</strain>
    </source>
</reference>
<gene>
    <name evidence="4" type="ORF">I79_025531</name>
</gene>
<evidence type="ECO:0000256" key="1">
    <source>
        <dbReference type="ARBA" id="ARBA00010586"/>
    </source>
</evidence>
<feature type="region of interest" description="Disordered" evidence="2">
    <location>
        <begin position="77"/>
        <end position="97"/>
    </location>
</feature>
<evidence type="ECO:0000259" key="3">
    <source>
        <dbReference type="Pfam" id="PF12881"/>
    </source>
</evidence>
<organism evidence="4 5">
    <name type="scientific">Cricetulus griseus</name>
    <name type="common">Chinese hamster</name>
    <name type="synonym">Cricetulus barabensis griseus</name>
    <dbReference type="NCBI Taxonomy" id="10029"/>
    <lineage>
        <taxon>Eukaryota</taxon>
        <taxon>Metazoa</taxon>
        <taxon>Chordata</taxon>
        <taxon>Craniata</taxon>
        <taxon>Vertebrata</taxon>
        <taxon>Euteleostomi</taxon>
        <taxon>Mammalia</taxon>
        <taxon>Eutheria</taxon>
        <taxon>Euarchontoglires</taxon>
        <taxon>Glires</taxon>
        <taxon>Rodentia</taxon>
        <taxon>Myomorpha</taxon>
        <taxon>Muroidea</taxon>
        <taxon>Cricetidae</taxon>
        <taxon>Cricetinae</taxon>
        <taxon>Cricetulus</taxon>
    </lineage>
</organism>
<evidence type="ECO:0000313" key="4">
    <source>
        <dbReference type="EMBL" id="EGW12406.1"/>
    </source>
</evidence>
<dbReference type="Proteomes" id="UP000001075">
    <property type="component" value="Unassembled WGS sequence"/>
</dbReference>
<feature type="domain" description="Nuclear Testis protein N-terminal" evidence="3">
    <location>
        <begin position="42"/>
        <end position="130"/>
    </location>
</feature>
<dbReference type="Pfam" id="PF12881">
    <property type="entry name" value="NUT"/>
    <property type="match status" value="1"/>
</dbReference>
<dbReference type="AlphaFoldDB" id="G3INK4"/>
<dbReference type="InParanoid" id="G3INK4"/>
<proteinExistence type="inferred from homology"/>
<dbReference type="InterPro" id="IPR024309">
    <property type="entry name" value="NUT_N"/>
</dbReference>
<dbReference type="InterPro" id="IPR024310">
    <property type="entry name" value="NUT"/>
</dbReference>
<dbReference type="STRING" id="10029.G3INK4"/>
<dbReference type="PANTHER" id="PTHR22879">
    <property type="entry name" value="NUT FAMILY MEMBER 1"/>
    <property type="match status" value="1"/>
</dbReference>
<evidence type="ECO:0000313" key="5">
    <source>
        <dbReference type="Proteomes" id="UP000001075"/>
    </source>
</evidence>
<evidence type="ECO:0000256" key="2">
    <source>
        <dbReference type="SAM" id="MobiDB-lite"/>
    </source>
</evidence>
<comment type="similarity">
    <text evidence="1">Belongs to the NUT family.</text>
</comment>